<dbReference type="Proteomes" id="UP001174936">
    <property type="component" value="Unassembled WGS sequence"/>
</dbReference>
<evidence type="ECO:0000313" key="3">
    <source>
        <dbReference type="Proteomes" id="UP001174936"/>
    </source>
</evidence>
<protein>
    <submittedName>
        <fullName evidence="2">Uncharacterized protein</fullName>
    </submittedName>
</protein>
<accession>A0AA39XV15</accession>
<dbReference type="AlphaFoldDB" id="A0AA39XV15"/>
<name>A0AA39XV15_9PEZI</name>
<evidence type="ECO:0000313" key="2">
    <source>
        <dbReference type="EMBL" id="KAK0640768.1"/>
    </source>
</evidence>
<evidence type="ECO:0000256" key="1">
    <source>
        <dbReference type="SAM" id="MobiDB-lite"/>
    </source>
</evidence>
<dbReference type="EMBL" id="JAULSV010000006">
    <property type="protein sequence ID" value="KAK0640768.1"/>
    <property type="molecule type" value="Genomic_DNA"/>
</dbReference>
<feature type="compositionally biased region" description="Polar residues" evidence="1">
    <location>
        <begin position="1"/>
        <end position="14"/>
    </location>
</feature>
<sequence>MAKNRSNIFSNGNALSGERPTFAGAPSSAQASRAGHLPSARPPSFFRTTVGKLVVWASDVAIWLVSSMAPFAYRRFTKLDRGVGIILGWFWFHRESNRAGLYGALFDGKAVQIRNWLPIADW</sequence>
<reference evidence="2" key="1">
    <citation type="submission" date="2023-06" db="EMBL/GenBank/DDBJ databases">
        <title>Genome-scale phylogeny and comparative genomics of the fungal order Sordariales.</title>
        <authorList>
            <consortium name="Lawrence Berkeley National Laboratory"/>
            <person name="Hensen N."/>
            <person name="Bonometti L."/>
            <person name="Westerberg I."/>
            <person name="Brannstrom I.O."/>
            <person name="Guillou S."/>
            <person name="Cros-Aarteil S."/>
            <person name="Calhoun S."/>
            <person name="Haridas S."/>
            <person name="Kuo A."/>
            <person name="Mondo S."/>
            <person name="Pangilinan J."/>
            <person name="Riley R."/>
            <person name="Labutti K."/>
            <person name="Andreopoulos B."/>
            <person name="Lipzen A."/>
            <person name="Chen C."/>
            <person name="Yanf M."/>
            <person name="Daum C."/>
            <person name="Ng V."/>
            <person name="Clum A."/>
            <person name="Steindorff A."/>
            <person name="Ohm R."/>
            <person name="Martin F."/>
            <person name="Silar P."/>
            <person name="Natvig D."/>
            <person name="Lalanne C."/>
            <person name="Gautier V."/>
            <person name="Ament-Velasquez S.L."/>
            <person name="Kruys A."/>
            <person name="Hutchinson M.I."/>
            <person name="Powell A.J."/>
            <person name="Barry K."/>
            <person name="Miller A.N."/>
            <person name="Grigoriev I.V."/>
            <person name="Debuchy R."/>
            <person name="Gladieux P."/>
            <person name="Thoren M.H."/>
            <person name="Johannesson H."/>
        </authorList>
    </citation>
    <scope>NUCLEOTIDE SEQUENCE</scope>
    <source>
        <strain evidence="2">SMH2532-1</strain>
    </source>
</reference>
<proteinExistence type="predicted"/>
<feature type="region of interest" description="Disordered" evidence="1">
    <location>
        <begin position="1"/>
        <end position="42"/>
    </location>
</feature>
<organism evidence="2 3">
    <name type="scientific">Cercophora newfieldiana</name>
    <dbReference type="NCBI Taxonomy" id="92897"/>
    <lineage>
        <taxon>Eukaryota</taxon>
        <taxon>Fungi</taxon>
        <taxon>Dikarya</taxon>
        <taxon>Ascomycota</taxon>
        <taxon>Pezizomycotina</taxon>
        <taxon>Sordariomycetes</taxon>
        <taxon>Sordariomycetidae</taxon>
        <taxon>Sordariales</taxon>
        <taxon>Lasiosphaeriaceae</taxon>
        <taxon>Cercophora</taxon>
    </lineage>
</organism>
<gene>
    <name evidence="2" type="ORF">B0T16DRAFT_202036</name>
</gene>
<comment type="caution">
    <text evidence="2">The sequence shown here is derived from an EMBL/GenBank/DDBJ whole genome shotgun (WGS) entry which is preliminary data.</text>
</comment>
<keyword evidence="3" id="KW-1185">Reference proteome</keyword>